<dbReference type="EMBL" id="JAXCLW010000008">
    <property type="protein sequence ID" value="MDY0885266.1"/>
    <property type="molecule type" value="Genomic_DNA"/>
</dbReference>
<dbReference type="InterPro" id="IPR009325">
    <property type="entry name" value="DUF983"/>
</dbReference>
<dbReference type="Pfam" id="PF06170">
    <property type="entry name" value="DUF983"/>
    <property type="match status" value="1"/>
</dbReference>
<dbReference type="RefSeq" id="WP_320510340.1">
    <property type="nucleotide sequence ID" value="NZ_JAXCLW010000008.1"/>
</dbReference>
<reference evidence="2 3" key="1">
    <citation type="journal article" date="2016" name="Antonie Van Leeuwenhoek">
        <title>Dongia soli sp. nov., isolated from soil from Dokdo, Korea.</title>
        <authorList>
            <person name="Kim D.U."/>
            <person name="Lee H."/>
            <person name="Kim H."/>
            <person name="Kim S.G."/>
            <person name="Ka J.O."/>
        </authorList>
    </citation>
    <scope>NUCLEOTIDE SEQUENCE [LARGE SCALE GENOMIC DNA]</scope>
    <source>
        <strain evidence="2 3">D78</strain>
    </source>
</reference>
<organism evidence="2 3">
    <name type="scientific">Dongia soli</name>
    <dbReference type="NCBI Taxonomy" id="600628"/>
    <lineage>
        <taxon>Bacteria</taxon>
        <taxon>Pseudomonadati</taxon>
        <taxon>Pseudomonadota</taxon>
        <taxon>Alphaproteobacteria</taxon>
        <taxon>Rhodospirillales</taxon>
        <taxon>Dongiaceae</taxon>
        <taxon>Dongia</taxon>
    </lineage>
</organism>
<feature type="transmembrane region" description="Helical" evidence="1">
    <location>
        <begin position="55"/>
        <end position="72"/>
    </location>
</feature>
<gene>
    <name evidence="2" type="ORF">SMD27_20660</name>
</gene>
<comment type="caution">
    <text evidence="2">The sequence shown here is derived from an EMBL/GenBank/DDBJ whole genome shotgun (WGS) entry which is preliminary data.</text>
</comment>
<evidence type="ECO:0000313" key="3">
    <source>
        <dbReference type="Proteomes" id="UP001279642"/>
    </source>
</evidence>
<sequence length="118" mass="13239">MAIKSFKTGLMRGLSLRCPNCGKGRLFRSFIKVEAICPVCNTDNSIYPSDDAPPYLSLVITGHVIIPLYMWIERDFSPALWLQAAIWLPLTALVAIFLLPYMKGGVIGICWAQDIHRK</sequence>
<keyword evidence="1" id="KW-1133">Transmembrane helix</keyword>
<keyword evidence="3" id="KW-1185">Reference proteome</keyword>
<protein>
    <submittedName>
        <fullName evidence="2">DUF983 domain-containing protein</fullName>
    </submittedName>
</protein>
<feature type="transmembrane region" description="Helical" evidence="1">
    <location>
        <begin position="78"/>
        <end position="99"/>
    </location>
</feature>
<evidence type="ECO:0000256" key="1">
    <source>
        <dbReference type="SAM" id="Phobius"/>
    </source>
</evidence>
<evidence type="ECO:0000313" key="2">
    <source>
        <dbReference type="EMBL" id="MDY0885266.1"/>
    </source>
</evidence>
<keyword evidence="1" id="KW-0472">Membrane</keyword>
<keyword evidence="1" id="KW-0812">Transmembrane</keyword>
<name>A0ABU5EGB9_9PROT</name>
<accession>A0ABU5EGB9</accession>
<dbReference type="Proteomes" id="UP001279642">
    <property type="component" value="Unassembled WGS sequence"/>
</dbReference>
<proteinExistence type="predicted"/>